<evidence type="ECO:0000259" key="7">
    <source>
        <dbReference type="PROSITE" id="PS50188"/>
    </source>
</evidence>
<dbReference type="Ensembl" id="ENSSFOT00015016903.2">
    <property type="protein sequence ID" value="ENSSFOP00015016714.1"/>
    <property type="gene ID" value="ENSSFOG00015010776.2"/>
</dbReference>
<evidence type="ECO:0000259" key="5">
    <source>
        <dbReference type="PROSITE" id="PS50089"/>
    </source>
</evidence>
<dbReference type="SUPFAM" id="SSF57850">
    <property type="entry name" value="RING/U-box"/>
    <property type="match status" value="1"/>
</dbReference>
<name>A0A8C9RQ76_SCLFO</name>
<dbReference type="PROSITE" id="PS50188">
    <property type="entry name" value="B302_SPRY"/>
    <property type="match status" value="1"/>
</dbReference>
<protein>
    <submittedName>
        <fullName evidence="8">Nuclear factor 7, brain-like</fullName>
    </submittedName>
</protein>
<dbReference type="Gene3D" id="3.30.40.10">
    <property type="entry name" value="Zinc/RING finger domain, C3HC4 (zinc finger)"/>
    <property type="match status" value="1"/>
</dbReference>
<reference evidence="8" key="3">
    <citation type="submission" date="2025-09" db="UniProtKB">
        <authorList>
            <consortium name="Ensembl"/>
        </authorList>
    </citation>
    <scope>IDENTIFICATION</scope>
</reference>
<dbReference type="Pfam" id="PF00643">
    <property type="entry name" value="zf-B_box"/>
    <property type="match status" value="1"/>
</dbReference>
<organism evidence="8 9">
    <name type="scientific">Scleropages formosus</name>
    <name type="common">Asian bonytongue</name>
    <name type="synonym">Osteoglossum formosum</name>
    <dbReference type="NCBI Taxonomy" id="113540"/>
    <lineage>
        <taxon>Eukaryota</taxon>
        <taxon>Metazoa</taxon>
        <taxon>Chordata</taxon>
        <taxon>Craniata</taxon>
        <taxon>Vertebrata</taxon>
        <taxon>Euteleostomi</taxon>
        <taxon>Actinopterygii</taxon>
        <taxon>Neopterygii</taxon>
        <taxon>Teleostei</taxon>
        <taxon>Osteoglossocephala</taxon>
        <taxon>Osteoglossomorpha</taxon>
        <taxon>Osteoglossiformes</taxon>
        <taxon>Osteoglossidae</taxon>
        <taxon>Scleropages</taxon>
    </lineage>
</organism>
<proteinExistence type="predicted"/>
<dbReference type="Pfam" id="PF00622">
    <property type="entry name" value="SPRY"/>
    <property type="match status" value="1"/>
</dbReference>
<evidence type="ECO:0000256" key="1">
    <source>
        <dbReference type="ARBA" id="ARBA00022723"/>
    </source>
</evidence>
<dbReference type="Pfam" id="PF13923">
    <property type="entry name" value="zf-C3HC4_2"/>
    <property type="match status" value="1"/>
</dbReference>
<dbReference type="SUPFAM" id="SSF49899">
    <property type="entry name" value="Concanavalin A-like lectins/glucanases"/>
    <property type="match status" value="1"/>
</dbReference>
<dbReference type="SUPFAM" id="SSF57845">
    <property type="entry name" value="B-box zinc-binding domain"/>
    <property type="match status" value="1"/>
</dbReference>
<dbReference type="InterPro" id="IPR001870">
    <property type="entry name" value="B30.2/SPRY"/>
</dbReference>
<dbReference type="InterPro" id="IPR001841">
    <property type="entry name" value="Znf_RING"/>
</dbReference>
<dbReference type="AlphaFoldDB" id="A0A8C9RQ76"/>
<dbReference type="Gene3D" id="3.30.160.60">
    <property type="entry name" value="Classic Zinc Finger"/>
    <property type="match status" value="1"/>
</dbReference>
<evidence type="ECO:0000256" key="3">
    <source>
        <dbReference type="ARBA" id="ARBA00022833"/>
    </source>
</evidence>
<keyword evidence="2 4" id="KW-0863">Zinc-finger</keyword>
<accession>A0A8C9RQ76</accession>
<feature type="domain" description="RING-type" evidence="5">
    <location>
        <begin position="34"/>
        <end position="73"/>
    </location>
</feature>
<dbReference type="PROSITE" id="PS00518">
    <property type="entry name" value="ZF_RING_1"/>
    <property type="match status" value="1"/>
</dbReference>
<dbReference type="InterPro" id="IPR017907">
    <property type="entry name" value="Znf_RING_CS"/>
</dbReference>
<dbReference type="InterPro" id="IPR003877">
    <property type="entry name" value="SPRY_dom"/>
</dbReference>
<evidence type="ECO:0000256" key="2">
    <source>
        <dbReference type="ARBA" id="ARBA00022771"/>
    </source>
</evidence>
<dbReference type="InterPro" id="IPR043136">
    <property type="entry name" value="B30.2/SPRY_sf"/>
</dbReference>
<keyword evidence="9" id="KW-1185">Reference proteome</keyword>
<dbReference type="InterPro" id="IPR000315">
    <property type="entry name" value="Znf_B-box"/>
</dbReference>
<dbReference type="OrthoDB" id="654191at2759"/>
<dbReference type="Gene3D" id="2.60.120.920">
    <property type="match status" value="1"/>
</dbReference>
<dbReference type="PROSITE" id="PS50089">
    <property type="entry name" value="ZF_RING_2"/>
    <property type="match status" value="1"/>
</dbReference>
<reference evidence="8 9" key="1">
    <citation type="submission" date="2019-04" db="EMBL/GenBank/DDBJ databases">
        <authorList>
            <consortium name="Wellcome Sanger Institute Data Sharing"/>
        </authorList>
    </citation>
    <scope>NUCLEOTIDE SEQUENCE [LARGE SCALE GENOMIC DNA]</scope>
</reference>
<keyword evidence="3" id="KW-0862">Zinc</keyword>
<evidence type="ECO:0000256" key="4">
    <source>
        <dbReference type="PROSITE-ProRule" id="PRU00024"/>
    </source>
</evidence>
<dbReference type="GO" id="GO:0008270">
    <property type="term" value="F:zinc ion binding"/>
    <property type="evidence" value="ECO:0007669"/>
    <property type="project" value="UniProtKB-KW"/>
</dbReference>
<dbReference type="InterPro" id="IPR013320">
    <property type="entry name" value="ConA-like_dom_sf"/>
</dbReference>
<dbReference type="InterPro" id="IPR050143">
    <property type="entry name" value="TRIM/RBCC"/>
</dbReference>
<dbReference type="SMART" id="SM00336">
    <property type="entry name" value="BBOX"/>
    <property type="match status" value="1"/>
</dbReference>
<dbReference type="SMART" id="SM00184">
    <property type="entry name" value="RING"/>
    <property type="match status" value="1"/>
</dbReference>
<sequence length="492" mass="56644">MYFTIRKRRSNSVLGGKDNNCIMAMSGLLQELRCPICLEFFNNPTTLPCEHTFCHSCIQGTLVAQGPRCPECRATFLQDQLRPNRILRNMVDRVHTELGVGTCPMHQECLRMFCVTDQRLTCVVCRDAKEHYGHVFQPISEAAATSKEELNMALGFLLKDNSALKKLISLQRLEIQKTKDNCHHLLDNIGVQFKVLHQFLRQREQQLKKEVKDQERELLTPLEQHLLQMEQTLKERLKMEEILQAKVDLNEPNHFQQWWIDEGSLVIEGLKNKEQNTMTDLYKSEVCELQMSPDVGDSISLGPYLSHLQFFVWKEMLKVIKPVPDRVAVAKRSNSCLVVSSDSRSVRHVDSRTRWGSATGGPEFSMCHTWSDEGFRAGKHYWEVDVGKKSHWSLGLDAQSASSRDAVCRLNSSFGKHRVRSAREILVDLQVRPTKIGTFLDCERKRVSFYNADDMSLIHSCSYDTDKSLFVYFNPGFYFKGENADPLVVIWY</sequence>
<feature type="domain" description="B box-type" evidence="6">
    <location>
        <begin position="103"/>
        <end position="139"/>
    </location>
</feature>
<dbReference type="Proteomes" id="UP000694397">
    <property type="component" value="Chromosome 1"/>
</dbReference>
<dbReference type="PROSITE" id="PS50119">
    <property type="entry name" value="ZF_BBOX"/>
    <property type="match status" value="1"/>
</dbReference>
<feature type="domain" description="B30.2/SPRY" evidence="7">
    <location>
        <begin position="306"/>
        <end position="492"/>
    </location>
</feature>
<gene>
    <name evidence="8" type="primary">LOC108933979</name>
</gene>
<dbReference type="GeneTree" id="ENSGT00940000164374"/>
<dbReference type="InterPro" id="IPR013083">
    <property type="entry name" value="Znf_RING/FYVE/PHD"/>
</dbReference>
<evidence type="ECO:0000313" key="9">
    <source>
        <dbReference type="Proteomes" id="UP000694397"/>
    </source>
</evidence>
<keyword evidence="1" id="KW-0479">Metal-binding</keyword>
<dbReference type="PANTHER" id="PTHR24103">
    <property type="entry name" value="E3 UBIQUITIN-PROTEIN LIGASE TRIM"/>
    <property type="match status" value="1"/>
</dbReference>
<evidence type="ECO:0000313" key="8">
    <source>
        <dbReference type="Ensembl" id="ENSSFOP00015016714.1"/>
    </source>
</evidence>
<reference evidence="8" key="2">
    <citation type="submission" date="2025-08" db="UniProtKB">
        <authorList>
            <consortium name="Ensembl"/>
        </authorList>
    </citation>
    <scope>IDENTIFICATION</scope>
</reference>
<evidence type="ECO:0000259" key="6">
    <source>
        <dbReference type="PROSITE" id="PS50119"/>
    </source>
</evidence>